<sequence length="109" mass="12838">MTIPREFLHGNTFYIVYCRVIDHEGKCNVIVSAHKPRKIAQYIKDCCKLNDSITRLEKEVFDLYFLDLDIKRNTTPGLLDTHFWDTDPEWLLQLHLFIMVGVGKRLKGK</sequence>
<dbReference type="Proteomes" id="UP001054945">
    <property type="component" value="Unassembled WGS sequence"/>
</dbReference>
<protein>
    <submittedName>
        <fullName evidence="1">Uncharacterized protein</fullName>
    </submittedName>
</protein>
<comment type="caution">
    <text evidence="1">The sequence shown here is derived from an EMBL/GenBank/DDBJ whole genome shotgun (WGS) entry which is preliminary data.</text>
</comment>
<organism evidence="1 2">
    <name type="scientific">Caerostris extrusa</name>
    <name type="common">Bark spider</name>
    <name type="synonym">Caerostris bankana</name>
    <dbReference type="NCBI Taxonomy" id="172846"/>
    <lineage>
        <taxon>Eukaryota</taxon>
        <taxon>Metazoa</taxon>
        <taxon>Ecdysozoa</taxon>
        <taxon>Arthropoda</taxon>
        <taxon>Chelicerata</taxon>
        <taxon>Arachnida</taxon>
        <taxon>Araneae</taxon>
        <taxon>Araneomorphae</taxon>
        <taxon>Entelegynae</taxon>
        <taxon>Araneoidea</taxon>
        <taxon>Araneidae</taxon>
        <taxon>Caerostris</taxon>
    </lineage>
</organism>
<evidence type="ECO:0000313" key="1">
    <source>
        <dbReference type="EMBL" id="GIX67223.1"/>
    </source>
</evidence>
<accession>A0AAV4M4J3</accession>
<keyword evidence="2" id="KW-1185">Reference proteome</keyword>
<gene>
    <name evidence="1" type="ORF">CEXT_687061</name>
</gene>
<proteinExistence type="predicted"/>
<evidence type="ECO:0000313" key="2">
    <source>
        <dbReference type="Proteomes" id="UP001054945"/>
    </source>
</evidence>
<name>A0AAV4M4J3_CAEEX</name>
<dbReference type="AlphaFoldDB" id="A0AAV4M4J3"/>
<reference evidence="1 2" key="1">
    <citation type="submission" date="2021-06" db="EMBL/GenBank/DDBJ databases">
        <title>Caerostris extrusa draft genome.</title>
        <authorList>
            <person name="Kono N."/>
            <person name="Arakawa K."/>
        </authorList>
    </citation>
    <scope>NUCLEOTIDE SEQUENCE [LARGE SCALE GENOMIC DNA]</scope>
</reference>
<dbReference type="EMBL" id="BPLR01001860">
    <property type="protein sequence ID" value="GIX67223.1"/>
    <property type="molecule type" value="Genomic_DNA"/>
</dbReference>